<dbReference type="InterPro" id="IPR009057">
    <property type="entry name" value="Homeodomain-like_sf"/>
</dbReference>
<accession>A0A3L7ISH0</accession>
<dbReference type="Pfam" id="PF12833">
    <property type="entry name" value="HTH_18"/>
    <property type="match status" value="1"/>
</dbReference>
<dbReference type="PANTHER" id="PTHR46796:SF6">
    <property type="entry name" value="ARAC SUBFAMILY"/>
    <property type="match status" value="1"/>
</dbReference>
<evidence type="ECO:0000313" key="5">
    <source>
        <dbReference type="EMBL" id="RLQ81174.1"/>
    </source>
</evidence>
<evidence type="ECO:0000259" key="4">
    <source>
        <dbReference type="PROSITE" id="PS01124"/>
    </source>
</evidence>
<dbReference type="SUPFAM" id="SSF51182">
    <property type="entry name" value="RmlC-like cupins"/>
    <property type="match status" value="1"/>
</dbReference>
<dbReference type="Proteomes" id="UP000282460">
    <property type="component" value="Unassembled WGS sequence"/>
</dbReference>
<comment type="caution">
    <text evidence="5">The sequence shown here is derived from an EMBL/GenBank/DDBJ whole genome shotgun (WGS) entry which is preliminary data.</text>
</comment>
<organism evidence="5 6">
    <name type="scientific">Mycetocola zhadangensis</name>
    <dbReference type="NCBI Taxonomy" id="1164595"/>
    <lineage>
        <taxon>Bacteria</taxon>
        <taxon>Bacillati</taxon>
        <taxon>Actinomycetota</taxon>
        <taxon>Actinomycetes</taxon>
        <taxon>Micrococcales</taxon>
        <taxon>Microbacteriaceae</taxon>
        <taxon>Mycetocola</taxon>
    </lineage>
</organism>
<keyword evidence="1" id="KW-0805">Transcription regulation</keyword>
<evidence type="ECO:0000256" key="1">
    <source>
        <dbReference type="ARBA" id="ARBA00023015"/>
    </source>
</evidence>
<dbReference type="InterPro" id="IPR018060">
    <property type="entry name" value="HTH_AraC"/>
</dbReference>
<dbReference type="InterPro" id="IPR050204">
    <property type="entry name" value="AraC_XylS_family_regulators"/>
</dbReference>
<dbReference type="Pfam" id="PF14525">
    <property type="entry name" value="AraC_binding_2"/>
    <property type="match status" value="1"/>
</dbReference>
<dbReference type="EMBL" id="RCWJ01000005">
    <property type="protein sequence ID" value="RLQ81174.1"/>
    <property type="molecule type" value="Genomic_DNA"/>
</dbReference>
<dbReference type="PANTHER" id="PTHR46796">
    <property type="entry name" value="HTH-TYPE TRANSCRIPTIONAL ACTIVATOR RHAS-RELATED"/>
    <property type="match status" value="1"/>
</dbReference>
<dbReference type="SMART" id="SM00342">
    <property type="entry name" value="HTH_ARAC"/>
    <property type="match status" value="1"/>
</dbReference>
<dbReference type="GO" id="GO:0003700">
    <property type="term" value="F:DNA-binding transcription factor activity"/>
    <property type="evidence" value="ECO:0007669"/>
    <property type="project" value="InterPro"/>
</dbReference>
<evidence type="ECO:0000313" key="6">
    <source>
        <dbReference type="Proteomes" id="UP000282460"/>
    </source>
</evidence>
<feature type="domain" description="HTH araC/xylS-type" evidence="4">
    <location>
        <begin position="254"/>
        <end position="354"/>
    </location>
</feature>
<dbReference type="InterPro" id="IPR035418">
    <property type="entry name" value="AraC-bd_2"/>
</dbReference>
<dbReference type="InterPro" id="IPR011051">
    <property type="entry name" value="RmlC_Cupin_sf"/>
</dbReference>
<protein>
    <submittedName>
        <fullName evidence="5">Helix-turn-helix domain-containing protein</fullName>
    </submittedName>
</protein>
<keyword evidence="3" id="KW-0804">Transcription</keyword>
<dbReference type="GO" id="GO:0043565">
    <property type="term" value="F:sequence-specific DNA binding"/>
    <property type="evidence" value="ECO:0007669"/>
    <property type="project" value="InterPro"/>
</dbReference>
<reference evidence="5 6" key="1">
    <citation type="submission" date="2018-10" db="EMBL/GenBank/DDBJ databases">
        <authorList>
            <person name="Li J."/>
        </authorList>
    </citation>
    <scope>NUCLEOTIDE SEQUENCE [LARGE SCALE GENOMIC DNA]</scope>
    <source>
        <strain evidence="5 6">ZD1-4</strain>
    </source>
</reference>
<dbReference type="AlphaFoldDB" id="A0A3L7ISH0"/>
<evidence type="ECO:0000256" key="2">
    <source>
        <dbReference type="ARBA" id="ARBA00023125"/>
    </source>
</evidence>
<dbReference type="OrthoDB" id="9799345at2"/>
<sequence>MKESCSTYCGEHPRTPGWREMHSSMAGLVPLPVAQHTGRMDASTEGDRAADRIFTPRRPASADLSGLAGMDMLSWYARTTANPPDFRLRASFVIFENLTVFRLEHSRAEIDRTPAHVAAVRVGGAFYLVRDGAATLTQNGRTIPLGAGASAFASGVTPHQLHIPESAAMILVVVRRGMFRARGLPESELGPRRFPATSFTEAVSSFLRALASDFPVPSSPEGITSQQATLSLLAGLITSSEGQQRTAQPELSIARALTFIAANYSNPDLTTADVATATGISSRHLQRIFASANNSVADELRRIRIRWAAMRLDEGVGARELTELAASTGFGNIARMRRAFLRQTGMSPTQYRDSAQQMKVASEGGVTAIDTDALPATGTTNGPG</sequence>
<proteinExistence type="predicted"/>
<dbReference type="PROSITE" id="PS01124">
    <property type="entry name" value="HTH_ARAC_FAMILY_2"/>
    <property type="match status" value="1"/>
</dbReference>
<dbReference type="Gene3D" id="1.10.10.60">
    <property type="entry name" value="Homeodomain-like"/>
    <property type="match status" value="1"/>
</dbReference>
<name>A0A3L7ISH0_9MICO</name>
<keyword evidence="6" id="KW-1185">Reference proteome</keyword>
<dbReference type="InterPro" id="IPR014710">
    <property type="entry name" value="RmlC-like_jellyroll"/>
</dbReference>
<keyword evidence="2" id="KW-0238">DNA-binding</keyword>
<evidence type="ECO:0000256" key="3">
    <source>
        <dbReference type="ARBA" id="ARBA00023163"/>
    </source>
</evidence>
<gene>
    <name evidence="5" type="ORF">D9V28_15675</name>
</gene>
<dbReference type="SUPFAM" id="SSF46689">
    <property type="entry name" value="Homeodomain-like"/>
    <property type="match status" value="1"/>
</dbReference>
<dbReference type="Gene3D" id="2.60.120.10">
    <property type="entry name" value="Jelly Rolls"/>
    <property type="match status" value="1"/>
</dbReference>